<dbReference type="PANTHER" id="PTHR31942">
    <property type="entry name" value="MLO-LIKE PROTEIN 1"/>
    <property type="match status" value="1"/>
</dbReference>
<protein>
    <recommendedName>
        <fullName evidence="8">MLO-like protein</fullName>
    </recommendedName>
</protein>
<organism evidence="11 12">
    <name type="scientific">Quercus rubra</name>
    <name type="common">Northern red oak</name>
    <name type="synonym">Quercus borealis</name>
    <dbReference type="NCBI Taxonomy" id="3512"/>
    <lineage>
        <taxon>Eukaryota</taxon>
        <taxon>Viridiplantae</taxon>
        <taxon>Streptophyta</taxon>
        <taxon>Embryophyta</taxon>
        <taxon>Tracheophyta</taxon>
        <taxon>Spermatophyta</taxon>
        <taxon>Magnoliopsida</taxon>
        <taxon>eudicotyledons</taxon>
        <taxon>Gunneridae</taxon>
        <taxon>Pentapetalae</taxon>
        <taxon>rosids</taxon>
        <taxon>fabids</taxon>
        <taxon>Fagales</taxon>
        <taxon>Fagaceae</taxon>
        <taxon>Quercus</taxon>
    </lineage>
</organism>
<keyword evidence="4 8" id="KW-0611">Plant defense</keyword>
<evidence type="ECO:0000313" key="11">
    <source>
        <dbReference type="EMBL" id="KAK4578199.1"/>
    </source>
</evidence>
<dbReference type="GO" id="GO:0006952">
    <property type="term" value="P:defense response"/>
    <property type="evidence" value="ECO:0007669"/>
    <property type="project" value="UniProtKB-KW"/>
</dbReference>
<keyword evidence="6 8" id="KW-0472">Membrane</keyword>
<evidence type="ECO:0000256" key="2">
    <source>
        <dbReference type="ARBA" id="ARBA00006574"/>
    </source>
</evidence>
<feature type="transmembrane region" description="Helical" evidence="10">
    <location>
        <begin position="336"/>
        <end position="359"/>
    </location>
</feature>
<feature type="transmembrane region" description="Helical" evidence="10">
    <location>
        <begin position="16"/>
        <end position="41"/>
    </location>
</feature>
<keyword evidence="5 8" id="KW-1133">Transmembrane helix</keyword>
<dbReference type="Pfam" id="PF03094">
    <property type="entry name" value="Mlo"/>
    <property type="match status" value="2"/>
</dbReference>
<reference evidence="11 12" key="1">
    <citation type="journal article" date="2023" name="G3 (Bethesda)">
        <title>A haplotype-resolved chromosome-scale genome for Quercus rubra L. provides insights into the genetics of adaptive traits for red oak species.</title>
        <authorList>
            <person name="Kapoor B."/>
            <person name="Jenkins J."/>
            <person name="Schmutz J."/>
            <person name="Zhebentyayeva T."/>
            <person name="Kuelheim C."/>
            <person name="Coggeshall M."/>
            <person name="Heim C."/>
            <person name="Lasky J.R."/>
            <person name="Leites L."/>
            <person name="Islam-Faridi N."/>
            <person name="Romero-Severson J."/>
            <person name="DeLeo V.L."/>
            <person name="Lucas S.M."/>
            <person name="Lazic D."/>
            <person name="Gailing O."/>
            <person name="Carlson J."/>
            <person name="Staton M."/>
        </authorList>
    </citation>
    <scope>NUCLEOTIDE SEQUENCE [LARGE SCALE GENOMIC DNA]</scope>
    <source>
        <strain evidence="11">Pseudo-F2</strain>
    </source>
</reference>
<evidence type="ECO:0000313" key="12">
    <source>
        <dbReference type="Proteomes" id="UP001324115"/>
    </source>
</evidence>
<dbReference type="PANTHER" id="PTHR31942:SF52">
    <property type="entry name" value="MLO-LIKE PROTEIN 1"/>
    <property type="match status" value="1"/>
</dbReference>
<evidence type="ECO:0000256" key="8">
    <source>
        <dbReference type="RuleBase" id="RU280816"/>
    </source>
</evidence>
<accession>A0AAN7ERW7</accession>
<evidence type="ECO:0000256" key="10">
    <source>
        <dbReference type="SAM" id="Phobius"/>
    </source>
</evidence>
<comment type="caution">
    <text evidence="11">The sequence shown here is derived from an EMBL/GenBank/DDBJ whole genome shotgun (WGS) entry which is preliminary data.</text>
</comment>
<dbReference type="AlphaFoldDB" id="A0AAN7ERW7"/>
<proteinExistence type="inferred from homology"/>
<evidence type="ECO:0000256" key="3">
    <source>
        <dbReference type="ARBA" id="ARBA00022692"/>
    </source>
</evidence>
<dbReference type="GO" id="GO:0016020">
    <property type="term" value="C:membrane"/>
    <property type="evidence" value="ECO:0007669"/>
    <property type="project" value="UniProtKB-SubCell"/>
</dbReference>
<evidence type="ECO:0000256" key="7">
    <source>
        <dbReference type="ARBA" id="ARBA00023265"/>
    </source>
</evidence>
<keyword evidence="7 8" id="KW-0568">Pathogenesis-related protein</keyword>
<evidence type="ECO:0000256" key="9">
    <source>
        <dbReference type="SAM" id="MobiDB-lite"/>
    </source>
</evidence>
<evidence type="ECO:0000256" key="6">
    <source>
        <dbReference type="ARBA" id="ARBA00023136"/>
    </source>
</evidence>
<evidence type="ECO:0000256" key="1">
    <source>
        <dbReference type="ARBA" id="ARBA00004141"/>
    </source>
</evidence>
<name>A0AAN7ERW7_QUERU</name>
<dbReference type="Proteomes" id="UP001324115">
    <property type="component" value="Unassembled WGS sequence"/>
</dbReference>
<feature type="transmembrane region" description="Helical" evidence="10">
    <location>
        <begin position="126"/>
        <end position="150"/>
    </location>
</feature>
<feature type="transmembrane region" description="Helical" evidence="10">
    <location>
        <begin position="62"/>
        <end position="79"/>
    </location>
</feature>
<sequence length="478" mass="54421">MGEGEEATTLEYTPTWVVAGVCTVIVAISLALERVLHYTGVTLKRKHQKPLFEALQKVKEELMLLGFISLLLTVFQNVINKICVPADLTRHMLPCKLEEGQEFEKSTTCSSKNKVPLLSTEALHHLHIFIFVLAIVHVTFCVLTVVFGGLRIRQWKRWEDEIAKNNYDSRQFPKSKTVTDVHQHAFIKDHFLGLGKNSVILGWLYSFGKQFYGSVTKSDYTTLRLGFIMTHCRSNPKFNFHKYMIRALEDDFKKVVGISWYLWIFVVIFLLLNVNGWHTYFWIAFLPFFLLLAVGTKLEHVIAQLAHEVAEKHVAIEGELVVQPSDEHFWLGRPRIVLFLIHFILFQNSFEIAFFFWIWVQYGFDSCIMGQVRYIVPRLIIGVFIQVLCSSSTLPLYAIVTQMGTSFKKAIFDEHVQVGLVGWAQKAKKKKGLKAAGNDSGQGSSHEATSRGIQLGSAFRKASMPEEIQPAAGSENSK</sequence>
<evidence type="ECO:0000256" key="4">
    <source>
        <dbReference type="ARBA" id="ARBA00022821"/>
    </source>
</evidence>
<comment type="subcellular location">
    <subcellularLocation>
        <location evidence="1 8">Membrane</location>
        <topology evidence="1 8">Multi-pass membrane protein</topology>
    </subcellularLocation>
</comment>
<comment type="function">
    <text evidence="8">May be involved in modulation of pathogen defense and leaf cell death.</text>
</comment>
<dbReference type="InterPro" id="IPR004326">
    <property type="entry name" value="Mlo"/>
</dbReference>
<dbReference type="EMBL" id="JAXUIC010000008">
    <property type="protein sequence ID" value="KAK4578199.1"/>
    <property type="molecule type" value="Genomic_DNA"/>
</dbReference>
<gene>
    <name evidence="8" type="primary">MLO</name>
    <name evidence="11" type="ORF">RGQ29_028370</name>
</gene>
<feature type="region of interest" description="Disordered" evidence="9">
    <location>
        <begin position="458"/>
        <end position="478"/>
    </location>
</feature>
<keyword evidence="3 8" id="KW-0812">Transmembrane</keyword>
<comment type="similarity">
    <text evidence="2 8">Belongs to the MLO family.</text>
</comment>
<evidence type="ECO:0000256" key="5">
    <source>
        <dbReference type="ARBA" id="ARBA00022989"/>
    </source>
</evidence>
<feature type="transmembrane region" description="Helical" evidence="10">
    <location>
        <begin position="255"/>
        <end position="274"/>
    </location>
</feature>
<keyword evidence="12" id="KW-1185">Reference proteome</keyword>
<feature type="transmembrane region" description="Helical" evidence="10">
    <location>
        <begin position="280"/>
        <end position="298"/>
    </location>
</feature>
<dbReference type="GO" id="GO:0005516">
    <property type="term" value="F:calmodulin binding"/>
    <property type="evidence" value="ECO:0007669"/>
    <property type="project" value="UniProtKB-KW"/>
</dbReference>
<feature type="transmembrane region" description="Helical" evidence="10">
    <location>
        <begin position="379"/>
        <end position="400"/>
    </location>
</feature>
<keyword evidence="8" id="KW-0112">Calmodulin-binding</keyword>
<comment type="domain">
    <text evidence="8">The C-terminus contains a calmodulin-binding domain, which binds calmodulin in a calcium-dependent fashion.</text>
</comment>